<evidence type="ECO:0000256" key="1">
    <source>
        <dbReference type="SAM" id="Phobius"/>
    </source>
</evidence>
<protein>
    <submittedName>
        <fullName evidence="2">Poxvirus protein I5</fullName>
    </submittedName>
</protein>
<dbReference type="EMBL" id="PPXC01000001">
    <property type="protein sequence ID" value="POH75447.1"/>
    <property type="molecule type" value="Genomic_DNA"/>
</dbReference>
<feature type="transmembrane region" description="Helical" evidence="1">
    <location>
        <begin position="153"/>
        <end position="185"/>
    </location>
</feature>
<keyword evidence="1" id="KW-0812">Transmembrane</keyword>
<feature type="transmembrane region" description="Helical" evidence="1">
    <location>
        <begin position="90"/>
        <end position="109"/>
    </location>
</feature>
<keyword evidence="1" id="KW-1133">Transmembrane helix</keyword>
<accession>A0A2S4A2V1</accession>
<sequence>MLSETLLLGVCLFVLGLPLVTVPAAYAAGAAHMERHVSGRPDTIASLWTDFKAALPGSWKFGLLALGAALVAGVNLLLAGSQQLPGGRAVLFATVVLAGGLAVLLLRTAGLWQEERARSAAEPGSTADPASSAWAASWAQAKREAAGDWIGTLLLLVAMAMCLTFVWMLPPLVFIVPGALTLAVVSVRFRQRSVHG</sequence>
<feature type="transmembrane region" description="Helical" evidence="1">
    <location>
        <begin position="59"/>
        <end position="78"/>
    </location>
</feature>
<keyword evidence="1" id="KW-0472">Membrane</keyword>
<name>A0A2S4A2V1_ARTGL</name>
<reference evidence="2 3" key="1">
    <citation type="submission" date="2018-01" db="EMBL/GenBank/DDBJ databases">
        <title>Arthrobacter sp. nov., from glaciers in China.</title>
        <authorList>
            <person name="Liu Q."/>
            <person name="Xin Y.-H."/>
        </authorList>
    </citation>
    <scope>NUCLEOTIDE SEQUENCE [LARGE SCALE GENOMIC DNA]</scope>
    <source>
        <strain evidence="2 3">HLT2-12-2</strain>
    </source>
</reference>
<dbReference type="Proteomes" id="UP000237061">
    <property type="component" value="Unassembled WGS sequence"/>
</dbReference>
<comment type="caution">
    <text evidence="2">The sequence shown here is derived from an EMBL/GenBank/DDBJ whole genome shotgun (WGS) entry which is preliminary data.</text>
</comment>
<evidence type="ECO:0000313" key="3">
    <source>
        <dbReference type="Proteomes" id="UP000237061"/>
    </source>
</evidence>
<dbReference type="AlphaFoldDB" id="A0A2S4A2V1"/>
<proteinExistence type="predicted"/>
<evidence type="ECO:0000313" key="2">
    <source>
        <dbReference type="EMBL" id="POH75447.1"/>
    </source>
</evidence>
<organism evidence="2 3">
    <name type="scientific">Arthrobacter glacialis</name>
    <dbReference type="NCBI Taxonomy" id="1664"/>
    <lineage>
        <taxon>Bacteria</taxon>
        <taxon>Bacillati</taxon>
        <taxon>Actinomycetota</taxon>
        <taxon>Actinomycetes</taxon>
        <taxon>Micrococcales</taxon>
        <taxon>Micrococcaceae</taxon>
        <taxon>Arthrobacter</taxon>
    </lineage>
</organism>
<keyword evidence="3" id="KW-1185">Reference proteome</keyword>
<gene>
    <name evidence="2" type="ORF">CVS27_01000</name>
</gene>